<sequence>MRPSFIILAKIDGYQVGKPSEDVSRAGDDKLLRPRRKLGASIDTEIDALRQAWARCSFRLLNSECSCFSHA</sequence>
<organism evidence="1 2">
    <name type="scientific">Ceratodon purpureus</name>
    <name type="common">Fire moss</name>
    <name type="synonym">Dicranum purpureum</name>
    <dbReference type="NCBI Taxonomy" id="3225"/>
    <lineage>
        <taxon>Eukaryota</taxon>
        <taxon>Viridiplantae</taxon>
        <taxon>Streptophyta</taxon>
        <taxon>Embryophyta</taxon>
        <taxon>Bryophyta</taxon>
        <taxon>Bryophytina</taxon>
        <taxon>Bryopsida</taxon>
        <taxon>Dicranidae</taxon>
        <taxon>Pseudoditrichales</taxon>
        <taxon>Ditrichaceae</taxon>
        <taxon>Ceratodon</taxon>
    </lineage>
</organism>
<reference evidence="1" key="1">
    <citation type="submission" date="2020-06" db="EMBL/GenBank/DDBJ databases">
        <title>WGS assembly of Ceratodon purpureus strain R40.</title>
        <authorList>
            <person name="Carey S.B."/>
            <person name="Jenkins J."/>
            <person name="Shu S."/>
            <person name="Lovell J.T."/>
            <person name="Sreedasyam A."/>
            <person name="Maumus F."/>
            <person name="Tiley G.P."/>
            <person name="Fernandez-Pozo N."/>
            <person name="Barry K."/>
            <person name="Chen C."/>
            <person name="Wang M."/>
            <person name="Lipzen A."/>
            <person name="Daum C."/>
            <person name="Saski C.A."/>
            <person name="Payton A.C."/>
            <person name="Mcbreen J.C."/>
            <person name="Conrad R.E."/>
            <person name="Kollar L.M."/>
            <person name="Olsson S."/>
            <person name="Huttunen S."/>
            <person name="Landis J.B."/>
            <person name="Wickett N.J."/>
            <person name="Johnson M.G."/>
            <person name="Rensing S.A."/>
            <person name="Grimwood J."/>
            <person name="Schmutz J."/>
            <person name="Mcdaniel S.F."/>
        </authorList>
    </citation>
    <scope>NUCLEOTIDE SEQUENCE</scope>
    <source>
        <strain evidence="1">R40</strain>
    </source>
</reference>
<gene>
    <name evidence="1" type="ORF">KC19_1G182400</name>
</gene>
<comment type="caution">
    <text evidence="1">The sequence shown here is derived from an EMBL/GenBank/DDBJ whole genome shotgun (WGS) entry which is preliminary data.</text>
</comment>
<keyword evidence="2" id="KW-1185">Reference proteome</keyword>
<name>A0A8T0J999_CERPU</name>
<evidence type="ECO:0000313" key="2">
    <source>
        <dbReference type="Proteomes" id="UP000822688"/>
    </source>
</evidence>
<evidence type="ECO:0000313" key="1">
    <source>
        <dbReference type="EMBL" id="KAG0591539.1"/>
    </source>
</evidence>
<proteinExistence type="predicted"/>
<dbReference type="EMBL" id="CM026421">
    <property type="protein sequence ID" value="KAG0591539.1"/>
    <property type="molecule type" value="Genomic_DNA"/>
</dbReference>
<dbReference type="AlphaFoldDB" id="A0A8T0J999"/>
<dbReference type="Proteomes" id="UP000822688">
    <property type="component" value="Chromosome 1"/>
</dbReference>
<protein>
    <submittedName>
        <fullName evidence="1">Uncharacterized protein</fullName>
    </submittedName>
</protein>
<accession>A0A8T0J999</accession>